<gene>
    <name evidence="1" type="ORF">RS75_24785</name>
</gene>
<accession>A0ABR5CJX9</accession>
<dbReference type="SUPFAM" id="SSF47598">
    <property type="entry name" value="Ribbon-helix-helix"/>
    <property type="match status" value="1"/>
</dbReference>
<keyword evidence="2" id="KW-1185">Reference proteome</keyword>
<dbReference type="InterPro" id="IPR038296">
    <property type="entry name" value="ParD_sf"/>
</dbReference>
<protein>
    <recommendedName>
        <fullName evidence="3">Type II toxin-antitoxin system ParD family antitoxin</fullName>
    </recommendedName>
</protein>
<reference evidence="1 2" key="1">
    <citation type="submission" date="2015-03" db="EMBL/GenBank/DDBJ databases">
        <title>Draft Genome Sequences of Agrobacterium nepotum Strain 39/7T (= CFBP 7436T = LMG 26435T) and Agrobacterium sp. Strain KFB 330 (= CFBP 8308 = LMG 28674).</title>
        <authorList>
            <person name="Kuzmanovic N."/>
            <person name="Pulawska J."/>
            <person name="Obradovic A."/>
        </authorList>
    </citation>
    <scope>NUCLEOTIDE SEQUENCE [LARGE SCALE GENOMIC DNA]</scope>
    <source>
        <strain evidence="1 2">39/7</strain>
    </source>
</reference>
<dbReference type="CDD" id="cd22231">
    <property type="entry name" value="RHH_NikR_HicB-like"/>
    <property type="match status" value="1"/>
</dbReference>
<dbReference type="RefSeq" id="WP_045025257.1">
    <property type="nucleotide sequence ID" value="NZ_JWJH01000059.1"/>
</dbReference>
<sequence>MPMVTVSISPEQAARMREAVNCGAYASGSEVVRAALRLWAASAEHGVGTRPAAPAEATEADRERMNVAELYAAHTGQVRRA</sequence>
<evidence type="ECO:0000313" key="1">
    <source>
        <dbReference type="EMBL" id="KJF65150.1"/>
    </source>
</evidence>
<dbReference type="Proteomes" id="UP000052068">
    <property type="component" value="Unassembled WGS sequence"/>
</dbReference>
<dbReference type="InterPro" id="IPR010985">
    <property type="entry name" value="Ribbon_hlx_hlx"/>
</dbReference>
<evidence type="ECO:0008006" key="3">
    <source>
        <dbReference type="Google" id="ProtNLM"/>
    </source>
</evidence>
<evidence type="ECO:0000313" key="2">
    <source>
        <dbReference type="Proteomes" id="UP000052068"/>
    </source>
</evidence>
<dbReference type="EMBL" id="JWJH01000059">
    <property type="protein sequence ID" value="KJF65150.1"/>
    <property type="molecule type" value="Genomic_DNA"/>
</dbReference>
<proteinExistence type="predicted"/>
<dbReference type="Gene3D" id="6.10.10.120">
    <property type="entry name" value="Antitoxin ParD1-like"/>
    <property type="match status" value="1"/>
</dbReference>
<comment type="caution">
    <text evidence="1">The sequence shown here is derived from an EMBL/GenBank/DDBJ whole genome shotgun (WGS) entry which is preliminary data.</text>
</comment>
<name>A0ABR5CJX9_9HYPH</name>
<organism evidence="1 2">
    <name type="scientific">Rhizobium nepotum 39/7</name>
    <dbReference type="NCBI Taxonomy" id="1368418"/>
    <lineage>
        <taxon>Bacteria</taxon>
        <taxon>Pseudomonadati</taxon>
        <taxon>Pseudomonadota</taxon>
        <taxon>Alphaproteobacteria</taxon>
        <taxon>Hyphomicrobiales</taxon>
        <taxon>Rhizobiaceae</taxon>
        <taxon>Rhizobium/Agrobacterium group</taxon>
        <taxon>Rhizobium</taxon>
    </lineage>
</organism>